<feature type="transmembrane region" description="Helical" evidence="1">
    <location>
        <begin position="20"/>
        <end position="40"/>
    </location>
</feature>
<keyword evidence="1" id="KW-0472">Membrane</keyword>
<proteinExistence type="predicted"/>
<dbReference type="RefSeq" id="WP_153502385.1">
    <property type="nucleotide sequence ID" value="NZ_WIRE01000003.1"/>
</dbReference>
<dbReference type="PROSITE" id="PS00409">
    <property type="entry name" value="PROKAR_NTER_METHYL"/>
    <property type="match status" value="1"/>
</dbReference>
<dbReference type="AlphaFoldDB" id="A0A6N7M062"/>
<dbReference type="InterPro" id="IPR032092">
    <property type="entry name" value="PilW"/>
</dbReference>
<organism evidence="2 3">
    <name type="scientific">Alcanivorax sediminis</name>
    <dbReference type="NCBI Taxonomy" id="2663008"/>
    <lineage>
        <taxon>Bacteria</taxon>
        <taxon>Pseudomonadati</taxon>
        <taxon>Pseudomonadota</taxon>
        <taxon>Gammaproteobacteria</taxon>
        <taxon>Oceanospirillales</taxon>
        <taxon>Alcanivoracaceae</taxon>
        <taxon>Alcanivorax</taxon>
    </lineage>
</organism>
<evidence type="ECO:0000256" key="1">
    <source>
        <dbReference type="SAM" id="Phobius"/>
    </source>
</evidence>
<sequence length="267" mass="28420">MMTFSESQPGKRAFQGFSLIELMIALLLGSLITLAAVQLFSTNNQAFQLQRGLTDVQEQGRFGLNFVSRQMRMMGYEDPDLGLADTAGLVLNDFIDGAVTYPASAEGGTGNPGNDRLTFSRHGDIGDSDCEGDVLAIPKLVVSTYWVQGDELFCMGNVDAATTGISVISGVDSFQVLAGIDSSPNGVPAATLYKKIDSVLATDQIVTMRLGLVLQATQNIPTPAASKDILILDRQLSSGGGGPVEEPAVRRVFVTTVRIRNVAWGDI</sequence>
<keyword evidence="1" id="KW-1133">Transmembrane helix</keyword>
<accession>A0A6N7M062</accession>
<protein>
    <submittedName>
        <fullName evidence="2">Prepilin-type N-terminal cleavage/methylation domain-containing protein</fullName>
    </submittedName>
</protein>
<comment type="caution">
    <text evidence="2">The sequence shown here is derived from an EMBL/GenBank/DDBJ whole genome shotgun (WGS) entry which is preliminary data.</text>
</comment>
<name>A0A6N7M062_9GAMM</name>
<dbReference type="EMBL" id="WIRE01000003">
    <property type="protein sequence ID" value="MQX54834.1"/>
    <property type="molecule type" value="Genomic_DNA"/>
</dbReference>
<dbReference type="GO" id="GO:0043683">
    <property type="term" value="P:type IV pilus assembly"/>
    <property type="evidence" value="ECO:0007669"/>
    <property type="project" value="InterPro"/>
</dbReference>
<dbReference type="Proteomes" id="UP000469421">
    <property type="component" value="Unassembled WGS sequence"/>
</dbReference>
<keyword evidence="3" id="KW-1185">Reference proteome</keyword>
<dbReference type="Pfam" id="PF16074">
    <property type="entry name" value="PilW"/>
    <property type="match status" value="1"/>
</dbReference>
<evidence type="ECO:0000313" key="2">
    <source>
        <dbReference type="EMBL" id="MQX54834.1"/>
    </source>
</evidence>
<reference evidence="2 3" key="1">
    <citation type="submission" date="2019-10" db="EMBL/GenBank/DDBJ databases">
        <title>Alcanivorax sp.PA15-N-34 draft genome sequence.</title>
        <authorList>
            <person name="Liao X."/>
            <person name="Shao Z."/>
        </authorList>
    </citation>
    <scope>NUCLEOTIDE SEQUENCE [LARGE SCALE GENOMIC DNA]</scope>
    <source>
        <strain evidence="2 3">PA15-N-34</strain>
    </source>
</reference>
<dbReference type="NCBIfam" id="TIGR02532">
    <property type="entry name" value="IV_pilin_GFxxxE"/>
    <property type="match status" value="1"/>
</dbReference>
<keyword evidence="1" id="KW-0812">Transmembrane</keyword>
<dbReference type="InterPro" id="IPR012902">
    <property type="entry name" value="N_methyl_site"/>
</dbReference>
<evidence type="ECO:0000313" key="3">
    <source>
        <dbReference type="Proteomes" id="UP000469421"/>
    </source>
</evidence>
<gene>
    <name evidence="2" type="ORF">GFN93_16435</name>
</gene>
<dbReference type="Pfam" id="PF07963">
    <property type="entry name" value="N_methyl"/>
    <property type="match status" value="1"/>
</dbReference>